<dbReference type="PANTHER" id="PTHR10015:SF206">
    <property type="entry name" value="HSF-TYPE DNA-BINDING DOMAIN-CONTAINING PROTEIN"/>
    <property type="match status" value="1"/>
</dbReference>
<dbReference type="GO" id="GO:0043565">
    <property type="term" value="F:sequence-specific DNA binding"/>
    <property type="evidence" value="ECO:0007669"/>
    <property type="project" value="InterPro"/>
</dbReference>
<evidence type="ECO:0000256" key="3">
    <source>
        <dbReference type="ARBA" id="ARBA00023242"/>
    </source>
</evidence>
<dbReference type="InterPro" id="IPR000232">
    <property type="entry name" value="HSF_DNA-bd"/>
</dbReference>
<proteinExistence type="inferred from homology"/>
<dbReference type="PANTHER" id="PTHR10015">
    <property type="entry name" value="HEAT SHOCK TRANSCRIPTION FACTOR"/>
    <property type="match status" value="1"/>
</dbReference>
<evidence type="ECO:0000313" key="6">
    <source>
        <dbReference type="EMBL" id="CAJ1942240.1"/>
    </source>
</evidence>
<dbReference type="SUPFAM" id="SSF46785">
    <property type="entry name" value="Winged helix' DNA-binding domain"/>
    <property type="match status" value="1"/>
</dbReference>
<dbReference type="Gene3D" id="1.10.10.10">
    <property type="entry name" value="Winged helix-like DNA-binding domain superfamily/Winged helix DNA-binding domain"/>
    <property type="match status" value="1"/>
</dbReference>
<dbReference type="InterPro" id="IPR036388">
    <property type="entry name" value="WH-like_DNA-bd_sf"/>
</dbReference>
<keyword evidence="7" id="KW-1185">Reference proteome</keyword>
<dbReference type="PRINTS" id="PR00056">
    <property type="entry name" value="HSFDOMAIN"/>
</dbReference>
<evidence type="ECO:0000256" key="2">
    <source>
        <dbReference type="ARBA" id="ARBA00023125"/>
    </source>
</evidence>
<reference evidence="6" key="1">
    <citation type="submission" date="2023-08" db="EMBL/GenBank/DDBJ databases">
        <authorList>
            <person name="Audoor S."/>
            <person name="Bilcke G."/>
        </authorList>
    </citation>
    <scope>NUCLEOTIDE SEQUENCE</scope>
</reference>
<dbReference type="AlphaFoldDB" id="A0AAD2CT60"/>
<dbReference type="Pfam" id="PF00447">
    <property type="entry name" value="HSF_DNA-bind"/>
    <property type="match status" value="1"/>
</dbReference>
<comment type="subcellular location">
    <subcellularLocation>
        <location evidence="1">Nucleus</location>
    </subcellularLocation>
</comment>
<accession>A0AAD2CT60</accession>
<feature type="domain" description="HSF-type DNA-binding" evidence="5">
    <location>
        <begin position="267"/>
        <end position="362"/>
    </location>
</feature>
<name>A0AAD2CT60_9STRA</name>
<dbReference type="SMART" id="SM00415">
    <property type="entry name" value="HSF"/>
    <property type="match status" value="1"/>
</dbReference>
<dbReference type="EMBL" id="CAKOGP040001112">
    <property type="protein sequence ID" value="CAJ1942240.1"/>
    <property type="molecule type" value="Genomic_DNA"/>
</dbReference>
<comment type="caution">
    <text evidence="6">The sequence shown here is derived from an EMBL/GenBank/DDBJ whole genome shotgun (WGS) entry which is preliminary data.</text>
</comment>
<organism evidence="6 7">
    <name type="scientific">Cylindrotheca closterium</name>
    <dbReference type="NCBI Taxonomy" id="2856"/>
    <lineage>
        <taxon>Eukaryota</taxon>
        <taxon>Sar</taxon>
        <taxon>Stramenopiles</taxon>
        <taxon>Ochrophyta</taxon>
        <taxon>Bacillariophyta</taxon>
        <taxon>Bacillariophyceae</taxon>
        <taxon>Bacillariophycidae</taxon>
        <taxon>Bacillariales</taxon>
        <taxon>Bacillariaceae</taxon>
        <taxon>Cylindrotheca</taxon>
    </lineage>
</organism>
<dbReference type="GO" id="GO:0005634">
    <property type="term" value="C:nucleus"/>
    <property type="evidence" value="ECO:0007669"/>
    <property type="project" value="UniProtKB-SubCell"/>
</dbReference>
<keyword evidence="2" id="KW-0238">DNA-binding</keyword>
<evidence type="ECO:0000256" key="4">
    <source>
        <dbReference type="RuleBase" id="RU004020"/>
    </source>
</evidence>
<sequence>MHGNDEPPPSGDPSDIRRRAWSLEGYRYGNPGLAMSLLRNSSEIDVPETVFNETPAAENSVFPSSSGPNDALFVPGGLLSRGVTSHTEHSGASSSVGNFRAHQDEMAWEAAARTNDSPSMQHLESRLLLQSQMLRQQRLASLTQQSMQGSLDLRQIRFPNNLLLNMQNQLQMDQQHFDQQSLEQQQLQNYQPNQALISNFLPGGFLSQRPASLAMSHLRSYMNPSLLTQDPLASSPPNLAASHPIIPRSIQYTTAASQGTDLYAGGRDSTFPMKLHRILADPRFRDCICWLPNGKSWRVLNQHLFADVALPEYFKHQKYASFMRQVNGWGFKRARQGPEINSYSHELFLRDDPELCSTMRRLKQSSFKGTITQADDT</sequence>
<protein>
    <recommendedName>
        <fullName evidence="5">HSF-type DNA-binding domain-containing protein</fullName>
    </recommendedName>
</protein>
<evidence type="ECO:0000259" key="5">
    <source>
        <dbReference type="SMART" id="SM00415"/>
    </source>
</evidence>
<evidence type="ECO:0000313" key="7">
    <source>
        <dbReference type="Proteomes" id="UP001295423"/>
    </source>
</evidence>
<comment type="similarity">
    <text evidence="4">Belongs to the HSF family.</text>
</comment>
<dbReference type="GO" id="GO:0003700">
    <property type="term" value="F:DNA-binding transcription factor activity"/>
    <property type="evidence" value="ECO:0007669"/>
    <property type="project" value="InterPro"/>
</dbReference>
<gene>
    <name evidence="6" type="ORF">CYCCA115_LOCUS7848</name>
</gene>
<evidence type="ECO:0000256" key="1">
    <source>
        <dbReference type="ARBA" id="ARBA00004123"/>
    </source>
</evidence>
<dbReference type="FunFam" id="1.10.10.10:FF:000479">
    <property type="entry name" value="Predicted protein"/>
    <property type="match status" value="1"/>
</dbReference>
<dbReference type="InterPro" id="IPR036390">
    <property type="entry name" value="WH_DNA-bd_sf"/>
</dbReference>
<keyword evidence="3" id="KW-0539">Nucleus</keyword>
<dbReference type="Proteomes" id="UP001295423">
    <property type="component" value="Unassembled WGS sequence"/>
</dbReference>